<comment type="caution">
    <text evidence="1">The sequence shown here is derived from an EMBL/GenBank/DDBJ whole genome shotgun (WGS) entry which is preliminary data.</text>
</comment>
<dbReference type="SUPFAM" id="SSF82784">
    <property type="entry name" value="OsmC-like"/>
    <property type="match status" value="1"/>
</dbReference>
<accession>A0A9X1SXZ2</accession>
<protein>
    <submittedName>
        <fullName evidence="1">OsmC family protein</fullName>
    </submittedName>
</protein>
<dbReference type="InterPro" id="IPR015946">
    <property type="entry name" value="KH_dom-like_a/b"/>
</dbReference>
<evidence type="ECO:0000313" key="1">
    <source>
        <dbReference type="EMBL" id="MCD5310603.1"/>
    </source>
</evidence>
<evidence type="ECO:0000313" key="2">
    <source>
        <dbReference type="Proteomes" id="UP001138997"/>
    </source>
</evidence>
<dbReference type="Proteomes" id="UP001138997">
    <property type="component" value="Unassembled WGS sequence"/>
</dbReference>
<dbReference type="PANTHER" id="PTHR35368:SF1">
    <property type="entry name" value="HYDROPEROXIDE REDUCTASE"/>
    <property type="match status" value="1"/>
</dbReference>
<dbReference type="AlphaFoldDB" id="A0A9X1SXZ2"/>
<dbReference type="InterPro" id="IPR052924">
    <property type="entry name" value="OsmC/Ohr_hydroprdx_reductase"/>
</dbReference>
<name>A0A9X1SXZ2_9ACTN</name>
<gene>
    <name evidence="1" type="ORF">LR394_06830</name>
</gene>
<organism evidence="1 2">
    <name type="scientific">Kineosporia babensis</name>
    <dbReference type="NCBI Taxonomy" id="499548"/>
    <lineage>
        <taxon>Bacteria</taxon>
        <taxon>Bacillati</taxon>
        <taxon>Actinomycetota</taxon>
        <taxon>Actinomycetes</taxon>
        <taxon>Kineosporiales</taxon>
        <taxon>Kineosporiaceae</taxon>
        <taxon>Kineosporia</taxon>
    </lineage>
</organism>
<sequence length="174" mass="19822">MTQIDAPEDDLQITERIQPISVSTKYDQRFHSVTQIRDLAPLHHDEPEDLGGFNSGPTALEATLAAFNACSAMIMFVLKREQKFDLGGVEFKTGGFIDVRRAEMRRTKKKYSEIEPVARHYQRVEQEVVITTSETQERIDHFKAEVERLCPMYALLNDAGVPLTITWTVVRPDA</sequence>
<dbReference type="InterPro" id="IPR003718">
    <property type="entry name" value="OsmC/Ohr_fam"/>
</dbReference>
<dbReference type="EMBL" id="JAJOMB010000003">
    <property type="protein sequence ID" value="MCD5310603.1"/>
    <property type="molecule type" value="Genomic_DNA"/>
</dbReference>
<dbReference type="PANTHER" id="PTHR35368">
    <property type="entry name" value="HYDROPEROXIDE REDUCTASE"/>
    <property type="match status" value="1"/>
</dbReference>
<dbReference type="InterPro" id="IPR036102">
    <property type="entry name" value="OsmC/Ohrsf"/>
</dbReference>
<dbReference type="Gene3D" id="3.30.300.20">
    <property type="match status" value="1"/>
</dbReference>
<proteinExistence type="predicted"/>
<reference evidence="1" key="1">
    <citation type="submission" date="2021-11" db="EMBL/GenBank/DDBJ databases">
        <title>Streptomyces corallinus and Kineosporia corallina sp. nov., two new coral-derived marine actinobacteria.</title>
        <authorList>
            <person name="Buangrab K."/>
            <person name="Sutthacheep M."/>
            <person name="Yeemin T."/>
            <person name="Harunari E."/>
            <person name="Igarashi Y."/>
            <person name="Sripreechasak P."/>
            <person name="Kanchanasin P."/>
            <person name="Tanasupawat S."/>
            <person name="Phongsopitanun W."/>
        </authorList>
    </citation>
    <scope>NUCLEOTIDE SEQUENCE</scope>
    <source>
        <strain evidence="1">JCM 31032</strain>
    </source>
</reference>
<dbReference type="RefSeq" id="WP_231439626.1">
    <property type="nucleotide sequence ID" value="NZ_JAJOMB010000003.1"/>
</dbReference>
<keyword evidence="2" id="KW-1185">Reference proteome</keyword>
<dbReference type="Pfam" id="PF02566">
    <property type="entry name" value="OsmC"/>
    <property type="match status" value="1"/>
</dbReference>